<feature type="region of interest" description="Disordered" evidence="1">
    <location>
        <begin position="695"/>
        <end position="730"/>
    </location>
</feature>
<reference evidence="3" key="1">
    <citation type="journal article" date="2020" name="Fungal Divers.">
        <title>Resolving the Mortierellaceae phylogeny through synthesis of multi-gene phylogenetics and phylogenomics.</title>
        <authorList>
            <person name="Vandepol N."/>
            <person name="Liber J."/>
            <person name="Desiro A."/>
            <person name="Na H."/>
            <person name="Kennedy M."/>
            <person name="Barry K."/>
            <person name="Grigoriev I.V."/>
            <person name="Miller A.N."/>
            <person name="O'Donnell K."/>
            <person name="Stajich J.E."/>
            <person name="Bonito G."/>
        </authorList>
    </citation>
    <scope>NUCLEOTIDE SEQUENCE</scope>
    <source>
        <strain evidence="3">NRRL 28262</strain>
    </source>
</reference>
<dbReference type="InterPro" id="IPR057981">
    <property type="entry name" value="TPR_LAA1-like_C"/>
</dbReference>
<dbReference type="GO" id="GO:0016020">
    <property type="term" value="C:membrane"/>
    <property type="evidence" value="ECO:0007669"/>
    <property type="project" value="TreeGrafter"/>
</dbReference>
<dbReference type="SUPFAM" id="SSF48371">
    <property type="entry name" value="ARM repeat"/>
    <property type="match status" value="1"/>
</dbReference>
<dbReference type="Pfam" id="PF25808">
    <property type="entry name" value="TPR_LAA1_C"/>
    <property type="match status" value="1"/>
</dbReference>
<feature type="non-terminal residue" evidence="3">
    <location>
        <position position="1"/>
    </location>
</feature>
<dbReference type="InterPro" id="IPR016024">
    <property type="entry name" value="ARM-type_fold"/>
</dbReference>
<sequence length="730" mass="77895">PNLEELCKLWANALEEYARSRIESEVALSGTGVPAGGGVGGGSGGGIFDASYADSGKDTEKNFDQTSTLKILGAVSSLVDENNEFMVGALMRITRPEISTTDETDTSEDKKGDASLEDIDGDSTIATAKSSDTATSSPDTEVTAKKEGPLRLIHVVFGLCLEILAKTSSTGSSISTANSQSTINLVVAANDGALQGCLLALHSILKPQFIEKEFLSKVFLEMMMILERVAWMEGSRVQGLVVGVISTVIQGYGKDMLFDDHSSLDSDAQKDGGLEGDVTGLSALPESQLKSIVQLLVELYLQKSTGSNSKAIKAIGGSRPGSKKTTPETIELLGRVAEMLTVLVKVAPPKYQLHLSAVTLNVLVSVLRDPAFQTELGPLVLVNIKGVMESLNKNIAELDPKFLELILNGTLGALLKKQAAFAPGRPEMADPTMESTGFNLGENDSSAATTSGVIADSEMEVSAVEIAEWCNGLLGMMLILTNCAAVQIKKSFLDQFERFIMSSIESSIGKIVTVGYQCLRSIILIEGTSVSGKSRGRLFMRQLIPFVVTTIVVKAAQESSFSTSTSSSIGVDGGNSAGAVAGSARKEDKVGMQVIEEGILTLKSLAVSASEESRPGIISIIMSTVVPLLQDPHQASTTPLAGNNSAQVHTLALNQLLSLGTQFPQEFRSGLSTLSMERRTRLETAIRQSVLQQQAQQLKREESERKEQERKDKERDRVKIQLKSSFAGFT</sequence>
<dbReference type="GO" id="GO:0030139">
    <property type="term" value="C:endocytic vesicle"/>
    <property type="evidence" value="ECO:0007669"/>
    <property type="project" value="TreeGrafter"/>
</dbReference>
<dbReference type="EMBL" id="JAAAIL010002445">
    <property type="protein sequence ID" value="KAG0257240.1"/>
    <property type="molecule type" value="Genomic_DNA"/>
</dbReference>
<dbReference type="InterPro" id="IPR040108">
    <property type="entry name" value="Laa1/Sip1/HEATR5"/>
</dbReference>
<dbReference type="PANTHER" id="PTHR21663:SF0">
    <property type="entry name" value="HEAT REPEAT-CONTAINING PROTEIN 5B"/>
    <property type="match status" value="1"/>
</dbReference>
<feature type="domain" description="LAA1-like C-terminal TPR repeats" evidence="2">
    <location>
        <begin position="512"/>
        <end position="696"/>
    </location>
</feature>
<protein>
    <recommendedName>
        <fullName evidence="2">LAA1-like C-terminal TPR repeats domain-containing protein</fullName>
    </recommendedName>
</protein>
<name>A0AAD4D222_9FUNG</name>
<dbReference type="GO" id="GO:0006897">
    <property type="term" value="P:endocytosis"/>
    <property type="evidence" value="ECO:0007669"/>
    <property type="project" value="TreeGrafter"/>
</dbReference>
<evidence type="ECO:0000256" key="1">
    <source>
        <dbReference type="SAM" id="MobiDB-lite"/>
    </source>
</evidence>
<feature type="compositionally biased region" description="Low complexity" evidence="1">
    <location>
        <begin position="122"/>
        <end position="140"/>
    </location>
</feature>
<dbReference type="GO" id="GO:0008104">
    <property type="term" value="P:intracellular protein localization"/>
    <property type="evidence" value="ECO:0007669"/>
    <property type="project" value="TreeGrafter"/>
</dbReference>
<evidence type="ECO:0000259" key="2">
    <source>
        <dbReference type="Pfam" id="PF25808"/>
    </source>
</evidence>
<organism evidence="3 4">
    <name type="scientific">Linnemannia exigua</name>
    <dbReference type="NCBI Taxonomy" id="604196"/>
    <lineage>
        <taxon>Eukaryota</taxon>
        <taxon>Fungi</taxon>
        <taxon>Fungi incertae sedis</taxon>
        <taxon>Mucoromycota</taxon>
        <taxon>Mortierellomycotina</taxon>
        <taxon>Mortierellomycetes</taxon>
        <taxon>Mortierellales</taxon>
        <taxon>Mortierellaceae</taxon>
        <taxon>Linnemannia</taxon>
    </lineage>
</organism>
<dbReference type="AlphaFoldDB" id="A0AAD4D222"/>
<gene>
    <name evidence="3" type="ORF">BGZ95_005295</name>
</gene>
<dbReference type="GO" id="GO:0042147">
    <property type="term" value="P:retrograde transport, endosome to Golgi"/>
    <property type="evidence" value="ECO:0007669"/>
    <property type="project" value="TreeGrafter"/>
</dbReference>
<accession>A0AAD4D222</accession>
<proteinExistence type="predicted"/>
<feature type="region of interest" description="Disordered" evidence="1">
    <location>
        <begin position="97"/>
        <end position="143"/>
    </location>
</feature>
<evidence type="ECO:0000313" key="4">
    <source>
        <dbReference type="Proteomes" id="UP001194580"/>
    </source>
</evidence>
<dbReference type="PANTHER" id="PTHR21663">
    <property type="entry name" value="HYPOTHETICAL HEAT DOMAIN-CONTAINING"/>
    <property type="match status" value="1"/>
</dbReference>
<keyword evidence="4" id="KW-1185">Reference proteome</keyword>
<comment type="caution">
    <text evidence="3">The sequence shown here is derived from an EMBL/GenBank/DDBJ whole genome shotgun (WGS) entry which is preliminary data.</text>
</comment>
<dbReference type="Pfam" id="PF25468">
    <property type="entry name" value="HEAT_HEATR5A"/>
    <property type="match status" value="1"/>
</dbReference>
<dbReference type="Proteomes" id="UP001194580">
    <property type="component" value="Unassembled WGS sequence"/>
</dbReference>
<evidence type="ECO:0000313" key="3">
    <source>
        <dbReference type="EMBL" id="KAG0257240.1"/>
    </source>
</evidence>
<dbReference type="GO" id="GO:0005794">
    <property type="term" value="C:Golgi apparatus"/>
    <property type="evidence" value="ECO:0007669"/>
    <property type="project" value="TreeGrafter"/>
</dbReference>
<dbReference type="GO" id="GO:0005829">
    <property type="term" value="C:cytosol"/>
    <property type="evidence" value="ECO:0007669"/>
    <property type="project" value="GOC"/>
</dbReference>
<feature type="compositionally biased region" description="Basic and acidic residues" evidence="1">
    <location>
        <begin position="698"/>
        <end position="719"/>
    </location>
</feature>